<organism evidence="3">
    <name type="scientific">Acromyrmex echinatior</name>
    <name type="common">Panamanian leafcutter ant</name>
    <name type="synonym">Acromyrmex octospinosus echinatior</name>
    <dbReference type="NCBI Taxonomy" id="103372"/>
    <lineage>
        <taxon>Eukaryota</taxon>
        <taxon>Metazoa</taxon>
        <taxon>Ecdysozoa</taxon>
        <taxon>Arthropoda</taxon>
        <taxon>Hexapoda</taxon>
        <taxon>Insecta</taxon>
        <taxon>Pterygota</taxon>
        <taxon>Neoptera</taxon>
        <taxon>Endopterygota</taxon>
        <taxon>Hymenoptera</taxon>
        <taxon>Apocrita</taxon>
        <taxon>Aculeata</taxon>
        <taxon>Formicoidea</taxon>
        <taxon>Formicidae</taxon>
        <taxon>Myrmicinae</taxon>
        <taxon>Acromyrmex</taxon>
    </lineage>
</organism>
<evidence type="ECO:0000313" key="2">
    <source>
        <dbReference type="EMBL" id="EGI60371.1"/>
    </source>
</evidence>
<reference evidence="2" key="1">
    <citation type="submission" date="2011-02" db="EMBL/GenBank/DDBJ databases">
        <title>The genome of the leaf-cutting ant Acromyrmex echinatior suggests key adaptations to social evolution and fungus farming.</title>
        <authorList>
            <person name="Nygaard S."/>
            <person name="Zhang G."/>
        </authorList>
    </citation>
    <scope>NUCLEOTIDE SEQUENCE</scope>
</reference>
<dbReference type="GO" id="GO:0003676">
    <property type="term" value="F:nucleic acid binding"/>
    <property type="evidence" value="ECO:0007669"/>
    <property type="project" value="InterPro"/>
</dbReference>
<gene>
    <name evidence="2" type="ORF">G5I_11555</name>
</gene>
<dbReference type="InParanoid" id="F4WZU6"/>
<dbReference type="PANTHER" id="PTHR46060:SF1">
    <property type="entry name" value="MARINER MOS1 TRANSPOSASE-LIKE PROTEIN"/>
    <property type="match status" value="1"/>
</dbReference>
<evidence type="ECO:0000259" key="1">
    <source>
        <dbReference type="Pfam" id="PF17906"/>
    </source>
</evidence>
<evidence type="ECO:0000313" key="3">
    <source>
        <dbReference type="Proteomes" id="UP000007755"/>
    </source>
</evidence>
<protein>
    <submittedName>
        <fullName evidence="2">FLJ37770-like protein</fullName>
    </submittedName>
</protein>
<dbReference type="PANTHER" id="PTHR46060">
    <property type="entry name" value="MARINER MOS1 TRANSPOSASE-LIKE PROTEIN"/>
    <property type="match status" value="1"/>
</dbReference>
<dbReference type="AlphaFoldDB" id="F4WZU6"/>
<dbReference type="OrthoDB" id="7542722at2759"/>
<sequence length="206" mass="24249">IDRFLFLDGKTCEEIKTKLDAVYGNSSPSMTTVRYWFNEFERGRSFVFDEERPGRPADVTEKIIEKVHDMILANRRTKVHEIAEAVGMLYGTAFNILHDNLGMKKLSARDCSRWTTSGCGYQFQSMVELRYELHPPYSPDLVPCDFFLFLNLKKWLGEKKFTSNKEVIVKTEAYFVEFDKSYFSEGLKKWQKRWKKCILKGDYVEK</sequence>
<dbReference type="InterPro" id="IPR036397">
    <property type="entry name" value="RNaseH_sf"/>
</dbReference>
<dbReference type="InterPro" id="IPR041426">
    <property type="entry name" value="Mos1_HTH"/>
</dbReference>
<proteinExistence type="predicted"/>
<dbReference type="EMBL" id="GL888480">
    <property type="protein sequence ID" value="EGI60371.1"/>
    <property type="molecule type" value="Genomic_DNA"/>
</dbReference>
<dbReference type="Proteomes" id="UP000007755">
    <property type="component" value="Unassembled WGS sequence"/>
</dbReference>
<feature type="domain" description="Mos1 transposase HTH" evidence="1">
    <location>
        <begin position="4"/>
        <end position="43"/>
    </location>
</feature>
<keyword evidence="3" id="KW-1185">Reference proteome</keyword>
<name>F4WZU6_ACREC</name>
<dbReference type="Gene3D" id="3.30.420.10">
    <property type="entry name" value="Ribonuclease H-like superfamily/Ribonuclease H"/>
    <property type="match status" value="1"/>
</dbReference>
<dbReference type="Pfam" id="PF17906">
    <property type="entry name" value="HTH_48"/>
    <property type="match status" value="1"/>
</dbReference>
<accession>F4WZU6</accession>
<dbReference type="STRING" id="103372.F4WZU6"/>
<feature type="non-terminal residue" evidence="2">
    <location>
        <position position="1"/>
    </location>
</feature>
<dbReference type="InterPro" id="IPR052709">
    <property type="entry name" value="Transposase-MT_Hybrid"/>
</dbReference>